<evidence type="ECO:0000256" key="3">
    <source>
        <dbReference type="ARBA" id="ARBA00022527"/>
    </source>
</evidence>
<dbReference type="Proteomes" id="UP001188597">
    <property type="component" value="Unassembled WGS sequence"/>
</dbReference>
<keyword evidence="7 13" id="KW-0547">Nucleotide-binding</keyword>
<dbReference type="GO" id="GO:0005524">
    <property type="term" value="F:ATP binding"/>
    <property type="evidence" value="ECO:0007669"/>
    <property type="project" value="UniProtKB-UniRule"/>
</dbReference>
<keyword evidence="4" id="KW-0808">Transferase</keyword>
<dbReference type="SMART" id="SM00220">
    <property type="entry name" value="S_TKc"/>
    <property type="match status" value="1"/>
</dbReference>
<comment type="similarity">
    <text evidence="14">Belongs to the protein kinase superfamily.</text>
</comment>
<keyword evidence="3 14" id="KW-0723">Serine/threonine-protein kinase</keyword>
<feature type="binding site" evidence="13">
    <location>
        <position position="332"/>
    </location>
    <ligand>
        <name>ATP</name>
        <dbReference type="ChEBI" id="CHEBI:30616"/>
    </ligand>
</feature>
<dbReference type="GO" id="GO:0005886">
    <property type="term" value="C:plasma membrane"/>
    <property type="evidence" value="ECO:0007669"/>
    <property type="project" value="UniProtKB-SubCell"/>
</dbReference>
<dbReference type="InterPro" id="IPR011009">
    <property type="entry name" value="Kinase-like_dom_sf"/>
</dbReference>
<dbReference type="PANTHER" id="PTHR46204:SF2">
    <property type="entry name" value="CHITIN ELICITOR RECEPTOR KINASE 1"/>
    <property type="match status" value="1"/>
</dbReference>
<dbReference type="InterPro" id="IPR044812">
    <property type="entry name" value="CERK1/LYK3-like"/>
</dbReference>
<dbReference type="Pfam" id="PF07714">
    <property type="entry name" value="PK_Tyr_Ser-Thr"/>
    <property type="match status" value="1"/>
</dbReference>
<evidence type="ECO:0000256" key="9">
    <source>
        <dbReference type="ARBA" id="ARBA00022840"/>
    </source>
</evidence>
<evidence type="ECO:0000313" key="17">
    <source>
        <dbReference type="EMBL" id="KAK3016802.1"/>
    </source>
</evidence>
<dbReference type="GO" id="GO:0004674">
    <property type="term" value="F:protein serine/threonine kinase activity"/>
    <property type="evidence" value="ECO:0007669"/>
    <property type="project" value="UniProtKB-KW"/>
</dbReference>
<evidence type="ECO:0000256" key="14">
    <source>
        <dbReference type="RuleBase" id="RU000304"/>
    </source>
</evidence>
<dbReference type="InterPro" id="IPR017441">
    <property type="entry name" value="Protein_kinase_ATP_BS"/>
</dbReference>
<dbReference type="PROSITE" id="PS00108">
    <property type="entry name" value="PROTEIN_KINASE_ST"/>
    <property type="match status" value="1"/>
</dbReference>
<keyword evidence="2" id="KW-1003">Cell membrane</keyword>
<gene>
    <name evidence="17" type="ORF">RJ639_006068</name>
</gene>
<feature type="non-terminal residue" evidence="17">
    <location>
        <position position="1"/>
    </location>
</feature>
<dbReference type="FunFam" id="3.30.200.20:FF:000468">
    <property type="entry name" value="LysM receptor kinase 2"/>
    <property type="match status" value="1"/>
</dbReference>
<feature type="region of interest" description="Disordered" evidence="15">
    <location>
        <begin position="195"/>
        <end position="237"/>
    </location>
</feature>
<keyword evidence="8" id="KW-0418">Kinase</keyword>
<keyword evidence="6" id="KW-0732">Signal</keyword>
<evidence type="ECO:0000256" key="5">
    <source>
        <dbReference type="ARBA" id="ARBA00022692"/>
    </source>
</evidence>
<name>A0AA89AVF8_9ASTE</name>
<keyword evidence="11" id="KW-0472">Membrane</keyword>
<dbReference type="PROSITE" id="PS00107">
    <property type="entry name" value="PROTEIN_KINASE_ATP"/>
    <property type="match status" value="1"/>
</dbReference>
<dbReference type="EMBL" id="JAVXUP010001045">
    <property type="protein sequence ID" value="KAK3016802.1"/>
    <property type="molecule type" value="Genomic_DNA"/>
</dbReference>
<organism evidence="17 18">
    <name type="scientific">Escallonia herrerae</name>
    <dbReference type="NCBI Taxonomy" id="1293975"/>
    <lineage>
        <taxon>Eukaryota</taxon>
        <taxon>Viridiplantae</taxon>
        <taxon>Streptophyta</taxon>
        <taxon>Embryophyta</taxon>
        <taxon>Tracheophyta</taxon>
        <taxon>Spermatophyta</taxon>
        <taxon>Magnoliopsida</taxon>
        <taxon>eudicotyledons</taxon>
        <taxon>Gunneridae</taxon>
        <taxon>Pentapetalae</taxon>
        <taxon>asterids</taxon>
        <taxon>campanulids</taxon>
        <taxon>Escalloniales</taxon>
        <taxon>Escalloniaceae</taxon>
        <taxon>Escallonia</taxon>
    </lineage>
</organism>
<dbReference type="PANTHER" id="PTHR46204">
    <property type="entry name" value="CHITIN ELICITOR RECEPTOR KINASE 1-RELATED"/>
    <property type="match status" value="1"/>
</dbReference>
<evidence type="ECO:0000256" key="7">
    <source>
        <dbReference type="ARBA" id="ARBA00022741"/>
    </source>
</evidence>
<feature type="compositionally biased region" description="Basic and acidic residues" evidence="15">
    <location>
        <begin position="212"/>
        <end position="225"/>
    </location>
</feature>
<evidence type="ECO:0000313" key="18">
    <source>
        <dbReference type="Proteomes" id="UP001188597"/>
    </source>
</evidence>
<evidence type="ECO:0000256" key="6">
    <source>
        <dbReference type="ARBA" id="ARBA00022729"/>
    </source>
</evidence>
<proteinExistence type="inferred from homology"/>
<comment type="caution">
    <text evidence="17">The sequence shown here is derived from an EMBL/GenBank/DDBJ whole genome shotgun (WGS) entry which is preliminary data.</text>
</comment>
<dbReference type="Gene3D" id="3.30.200.20">
    <property type="entry name" value="Phosphorylase Kinase, domain 1"/>
    <property type="match status" value="1"/>
</dbReference>
<keyword evidence="12" id="KW-1015">Disulfide bond</keyword>
<dbReference type="SUPFAM" id="SSF56112">
    <property type="entry name" value="Protein kinase-like (PK-like)"/>
    <property type="match status" value="1"/>
</dbReference>
<dbReference type="InterPro" id="IPR000719">
    <property type="entry name" value="Prot_kinase_dom"/>
</dbReference>
<dbReference type="PROSITE" id="PS50011">
    <property type="entry name" value="PROTEIN_KINASE_DOM"/>
    <property type="match status" value="1"/>
</dbReference>
<evidence type="ECO:0000256" key="4">
    <source>
        <dbReference type="ARBA" id="ARBA00022679"/>
    </source>
</evidence>
<evidence type="ECO:0000256" key="1">
    <source>
        <dbReference type="ARBA" id="ARBA00004162"/>
    </source>
</evidence>
<comment type="subcellular location">
    <subcellularLocation>
        <location evidence="1">Cell membrane</location>
        <topology evidence="1">Single-pass membrane protein</topology>
    </subcellularLocation>
</comment>
<evidence type="ECO:0000256" key="10">
    <source>
        <dbReference type="ARBA" id="ARBA00022989"/>
    </source>
</evidence>
<keyword evidence="10" id="KW-1133">Transmembrane helix</keyword>
<evidence type="ECO:0000256" key="12">
    <source>
        <dbReference type="ARBA" id="ARBA00023157"/>
    </source>
</evidence>
<keyword evidence="9 13" id="KW-0067">ATP-binding</keyword>
<feature type="domain" description="Protein kinase" evidence="16">
    <location>
        <begin position="304"/>
        <end position="468"/>
    </location>
</feature>
<sequence>MEGDLGCKKLDGEGFSIEGEGTVDSSINDGHVGHHAKHIHGDTWLGDASSRQSRIELPRLPFWKRFQSLFKGSASGILPDGGETAVKRLSENARKGEKGFITEIWLGSLASAWKRPKNFSSMSSCRMQVLPNSCLVLIFGIQSLRREDEFTYKVKESDSISVIIGQSKGQLSLHGPNGQPIEGDIGRKKLVGEGFSDEGEGTVDSSINNGDGGHHAKPIHDDTRLGDASNRQSRTRPSRFPCWKRFQSLFRGSASVNSGPESPLEKTSKSGSLVGVASPRLTGITMDQSVEFSYEELVNATDDFSLSNKIGQGGFGAVYYAELRGEKAAIKKMDMRASREFLAELKVLTHVHHLNLVRLIGYCVEGSLFLVYEFIENGNLNQQLRASGREPLPWSARVQIALDSARGLEYIHEHMVPVFIHRDIKPANILIDKNFHAKVADFGLTKLIEVGSASLMARLVGTFGYMPP</sequence>
<evidence type="ECO:0000256" key="15">
    <source>
        <dbReference type="SAM" id="MobiDB-lite"/>
    </source>
</evidence>
<dbReference type="InterPro" id="IPR008271">
    <property type="entry name" value="Ser/Thr_kinase_AS"/>
</dbReference>
<keyword evidence="18" id="KW-1185">Reference proteome</keyword>
<evidence type="ECO:0000256" key="11">
    <source>
        <dbReference type="ARBA" id="ARBA00023136"/>
    </source>
</evidence>
<accession>A0AA89AVF8</accession>
<evidence type="ECO:0000256" key="8">
    <source>
        <dbReference type="ARBA" id="ARBA00022777"/>
    </source>
</evidence>
<dbReference type="Gene3D" id="1.10.510.10">
    <property type="entry name" value="Transferase(Phosphotransferase) domain 1"/>
    <property type="match status" value="1"/>
</dbReference>
<protein>
    <recommendedName>
        <fullName evidence="16">Protein kinase domain-containing protein</fullName>
    </recommendedName>
</protein>
<dbReference type="AlphaFoldDB" id="A0AA89AVF8"/>
<reference evidence="17" key="1">
    <citation type="submission" date="2022-12" db="EMBL/GenBank/DDBJ databases">
        <title>Draft genome assemblies for two species of Escallonia (Escalloniales).</title>
        <authorList>
            <person name="Chanderbali A."/>
            <person name="Dervinis C."/>
            <person name="Anghel I."/>
            <person name="Soltis D."/>
            <person name="Soltis P."/>
            <person name="Zapata F."/>
        </authorList>
    </citation>
    <scope>NUCLEOTIDE SEQUENCE</scope>
    <source>
        <strain evidence="17">UCBG64.0493</strain>
        <tissue evidence="17">Leaf</tissue>
    </source>
</reference>
<dbReference type="GO" id="GO:0045087">
    <property type="term" value="P:innate immune response"/>
    <property type="evidence" value="ECO:0007669"/>
    <property type="project" value="InterPro"/>
</dbReference>
<dbReference type="GO" id="GO:0019199">
    <property type="term" value="F:transmembrane receptor protein kinase activity"/>
    <property type="evidence" value="ECO:0007669"/>
    <property type="project" value="InterPro"/>
</dbReference>
<evidence type="ECO:0000259" key="16">
    <source>
        <dbReference type="PROSITE" id="PS50011"/>
    </source>
</evidence>
<keyword evidence="5" id="KW-0812">Transmembrane</keyword>
<evidence type="ECO:0000256" key="13">
    <source>
        <dbReference type="PROSITE-ProRule" id="PRU10141"/>
    </source>
</evidence>
<dbReference type="InterPro" id="IPR001245">
    <property type="entry name" value="Ser-Thr/Tyr_kinase_cat_dom"/>
</dbReference>
<evidence type="ECO:0000256" key="2">
    <source>
        <dbReference type="ARBA" id="ARBA00022475"/>
    </source>
</evidence>